<feature type="non-terminal residue" evidence="2">
    <location>
        <position position="143"/>
    </location>
</feature>
<dbReference type="FunFam" id="3.30.450.200:FF:000003">
    <property type="entry name" value="DENN domain containing 1A"/>
    <property type="match status" value="1"/>
</dbReference>
<dbReference type="GO" id="GO:0005829">
    <property type="term" value="C:cytosol"/>
    <property type="evidence" value="ECO:0007669"/>
    <property type="project" value="TreeGrafter"/>
</dbReference>
<dbReference type="AlphaFoldDB" id="A0AAV2QS77"/>
<dbReference type="Proteomes" id="UP001497623">
    <property type="component" value="Unassembled WGS sequence"/>
</dbReference>
<dbReference type="Pfam" id="PF03456">
    <property type="entry name" value="uDENN"/>
    <property type="match status" value="1"/>
</dbReference>
<feature type="non-terminal residue" evidence="2">
    <location>
        <position position="1"/>
    </location>
</feature>
<dbReference type="GO" id="GO:1901981">
    <property type="term" value="F:phosphatidylinositol phosphate binding"/>
    <property type="evidence" value="ECO:0007669"/>
    <property type="project" value="TreeGrafter"/>
</dbReference>
<gene>
    <name evidence="2" type="ORF">MNOR_LOCUS14584</name>
</gene>
<sequence>RDNPSQLFVCWCEVVGPQGDQPPWIIQKFPSNYKNEEILKSVPQFTFPCNFDNSTVQHFSFVLTSLDSKWTYGFCRHAPGNHTALVLLSYLPWHETFYRLLNHLSELMTTNRTGDLWACLQSLYQAAVPKPGSEVTIPYADNK</sequence>
<evidence type="ECO:0000313" key="2">
    <source>
        <dbReference type="EMBL" id="CAL4092410.1"/>
    </source>
</evidence>
<dbReference type="InterPro" id="IPR040032">
    <property type="entry name" value="DENND1A/B/C"/>
</dbReference>
<protein>
    <recommendedName>
        <fullName evidence="1">UDENN domain-containing protein</fullName>
    </recommendedName>
</protein>
<dbReference type="PANTHER" id="PTHR13196">
    <property type="entry name" value="DENN DOMAIN-CONTAINING"/>
    <property type="match status" value="1"/>
</dbReference>
<name>A0AAV2QS77_MEGNR</name>
<proteinExistence type="predicted"/>
<organism evidence="2 3">
    <name type="scientific">Meganyctiphanes norvegica</name>
    <name type="common">Northern krill</name>
    <name type="synonym">Thysanopoda norvegica</name>
    <dbReference type="NCBI Taxonomy" id="48144"/>
    <lineage>
        <taxon>Eukaryota</taxon>
        <taxon>Metazoa</taxon>
        <taxon>Ecdysozoa</taxon>
        <taxon>Arthropoda</taxon>
        <taxon>Crustacea</taxon>
        <taxon>Multicrustacea</taxon>
        <taxon>Malacostraca</taxon>
        <taxon>Eumalacostraca</taxon>
        <taxon>Eucarida</taxon>
        <taxon>Euphausiacea</taxon>
        <taxon>Euphausiidae</taxon>
        <taxon>Meganyctiphanes</taxon>
    </lineage>
</organism>
<feature type="domain" description="UDENN" evidence="1">
    <location>
        <begin position="7"/>
        <end position="143"/>
    </location>
</feature>
<evidence type="ECO:0000259" key="1">
    <source>
        <dbReference type="PROSITE" id="PS50211"/>
    </source>
</evidence>
<dbReference type="PANTHER" id="PTHR13196:SF14">
    <property type="entry name" value="UDENN DOMAIN-CONTAINING PROTEIN"/>
    <property type="match status" value="1"/>
</dbReference>
<keyword evidence="3" id="KW-1185">Reference proteome</keyword>
<dbReference type="GO" id="GO:0006897">
    <property type="term" value="P:endocytosis"/>
    <property type="evidence" value="ECO:0007669"/>
    <property type="project" value="TreeGrafter"/>
</dbReference>
<reference evidence="2 3" key="1">
    <citation type="submission" date="2024-05" db="EMBL/GenBank/DDBJ databases">
        <authorList>
            <person name="Wallberg A."/>
        </authorList>
    </citation>
    <scope>NUCLEOTIDE SEQUENCE [LARGE SCALE GENOMIC DNA]</scope>
</reference>
<dbReference type="Gene3D" id="3.30.450.200">
    <property type="match status" value="1"/>
</dbReference>
<dbReference type="InterPro" id="IPR037516">
    <property type="entry name" value="Tripartite_DENN"/>
</dbReference>
<evidence type="ECO:0000313" key="3">
    <source>
        <dbReference type="Proteomes" id="UP001497623"/>
    </source>
</evidence>
<comment type="caution">
    <text evidence="2">The sequence shown here is derived from an EMBL/GenBank/DDBJ whole genome shotgun (WGS) entry which is preliminary data.</text>
</comment>
<dbReference type="SMART" id="SM00800">
    <property type="entry name" value="uDENN"/>
    <property type="match status" value="1"/>
</dbReference>
<dbReference type="GO" id="GO:0032456">
    <property type="term" value="P:endocytic recycling"/>
    <property type="evidence" value="ECO:0007669"/>
    <property type="project" value="TreeGrafter"/>
</dbReference>
<dbReference type="GO" id="GO:0005085">
    <property type="term" value="F:guanyl-nucleotide exchange factor activity"/>
    <property type="evidence" value="ECO:0007669"/>
    <property type="project" value="InterPro"/>
</dbReference>
<dbReference type="EMBL" id="CAXKWB010008779">
    <property type="protein sequence ID" value="CAL4092410.1"/>
    <property type="molecule type" value="Genomic_DNA"/>
</dbReference>
<dbReference type="InterPro" id="IPR005113">
    <property type="entry name" value="uDENN_dom"/>
</dbReference>
<dbReference type="PROSITE" id="PS50211">
    <property type="entry name" value="DENN"/>
    <property type="match status" value="1"/>
</dbReference>
<accession>A0AAV2QS77</accession>